<dbReference type="Pfam" id="PF05936">
    <property type="entry name" value="T6SS_VasE"/>
    <property type="match status" value="1"/>
</dbReference>
<accession>A0A5C1EBF4</accession>
<dbReference type="AlphaFoldDB" id="A0A5C1EBF4"/>
<organism evidence="1 2">
    <name type="scientific">Oryzomicrobium terrae</name>
    <dbReference type="NCBI Taxonomy" id="1735038"/>
    <lineage>
        <taxon>Bacteria</taxon>
        <taxon>Pseudomonadati</taxon>
        <taxon>Pseudomonadota</taxon>
        <taxon>Betaproteobacteria</taxon>
        <taxon>Rhodocyclales</taxon>
        <taxon>Rhodocyclaceae</taxon>
        <taxon>Oryzomicrobium</taxon>
    </lineage>
</organism>
<reference evidence="1 2" key="1">
    <citation type="submission" date="2017-07" db="EMBL/GenBank/DDBJ databases">
        <title>Complete genome sequence of Oryzomicrobium terrae TPP412.</title>
        <authorList>
            <person name="Chiu L.-W."/>
            <person name="Lo K.-J."/>
            <person name="Tsai Y.-M."/>
            <person name="Lin S.-S."/>
            <person name="Kuo C.-H."/>
            <person name="Liu C.-T."/>
        </authorList>
    </citation>
    <scope>NUCLEOTIDE SEQUENCE [LARGE SCALE GENOMIC DNA]</scope>
    <source>
        <strain evidence="1 2">TPP412</strain>
    </source>
</reference>
<dbReference type="NCBIfam" id="TIGR03353">
    <property type="entry name" value="VI_chp_4"/>
    <property type="match status" value="1"/>
</dbReference>
<keyword evidence="2" id="KW-1185">Reference proteome</keyword>
<evidence type="ECO:0000313" key="2">
    <source>
        <dbReference type="Proteomes" id="UP000323671"/>
    </source>
</evidence>
<dbReference type="InterPro" id="IPR010263">
    <property type="entry name" value="T6SS_TssK"/>
</dbReference>
<sequence>MNHSQAIYWHQGMFLQPQHFQQAEQHQRFQLSPLLESGLPHFWGVGRLDLPPSALANRTVEIRNAQLVFPDGTYIDYPGNAVIKPRTLNANGIEGNKPNTVYLGLKKLLPREINVTEAASLQEAGDASTRFASLANPQETADLYAEGPTAQVRTLLHVVRIFFEHEIEHVEQYDLIPIARLVRDGEAMVLSPSFIPPCYTLAGAEPLSAMIRDIRDELAGRARQLQEYKSPREMQKAEFDSSYLVFLLALRSLNRITPYLFHLTETRQAHPWQVYGTLRQLVGELSSFSERFDMLGEAEDGTPGLPPYDHGDLGKCFGRVRSLISHLLNEITVGPEFLAILTYQDGCYRSTLPRDFFGQRNRFYLVVRTEADPLRVVEALQSEARLAAEDELPQLIAHALPGLELIHMPLAPQGLPRRASSYYFRIEQQSRQWEAVERDGSIALYWLDAPDDLKAEIVVLGR</sequence>
<dbReference type="PANTHER" id="PTHR35566">
    <property type="entry name" value="BLR3599 PROTEIN"/>
    <property type="match status" value="1"/>
</dbReference>
<protein>
    <submittedName>
        <fullName evidence="1">Type VI secretion system protein ImpJ</fullName>
    </submittedName>
</protein>
<gene>
    <name evidence="1" type="primary">impJ</name>
    <name evidence="1" type="ORF">OTERR_28550</name>
</gene>
<dbReference type="RefSeq" id="WP_149426210.1">
    <property type="nucleotide sequence ID" value="NZ_CP022579.1"/>
</dbReference>
<name>A0A5C1EBF4_9RHOO</name>
<dbReference type="EMBL" id="CP022579">
    <property type="protein sequence ID" value="QEL66331.1"/>
    <property type="molecule type" value="Genomic_DNA"/>
</dbReference>
<dbReference type="KEGG" id="otr:OTERR_28550"/>
<dbReference type="Proteomes" id="UP000323671">
    <property type="component" value="Chromosome"/>
</dbReference>
<evidence type="ECO:0000313" key="1">
    <source>
        <dbReference type="EMBL" id="QEL66331.1"/>
    </source>
</evidence>
<dbReference type="PANTHER" id="PTHR35566:SF1">
    <property type="entry name" value="TYPE VI SECRETION SYSTEM BASEPLATE COMPONENT TSSK1"/>
    <property type="match status" value="1"/>
</dbReference>
<proteinExistence type="predicted"/>